<evidence type="ECO:0000313" key="1">
    <source>
        <dbReference type="EMBL" id="TGG95941.1"/>
    </source>
</evidence>
<dbReference type="Proteomes" id="UP000297475">
    <property type="component" value="Unassembled WGS sequence"/>
</dbReference>
<accession>A0A4Z0WKH2</accession>
<organism evidence="1 2">
    <name type="scientific">Natronospirillum operosum</name>
    <dbReference type="NCBI Taxonomy" id="2759953"/>
    <lineage>
        <taxon>Bacteria</taxon>
        <taxon>Pseudomonadati</taxon>
        <taxon>Pseudomonadota</taxon>
        <taxon>Gammaproteobacteria</taxon>
        <taxon>Oceanospirillales</taxon>
        <taxon>Natronospirillaceae</taxon>
        <taxon>Natronospirillum</taxon>
    </lineage>
</organism>
<proteinExistence type="predicted"/>
<comment type="caution">
    <text evidence="1">The sequence shown here is derived from an EMBL/GenBank/DDBJ whole genome shotgun (WGS) entry which is preliminary data.</text>
</comment>
<keyword evidence="2" id="KW-1185">Reference proteome</keyword>
<dbReference type="EMBL" id="SRMF01000001">
    <property type="protein sequence ID" value="TGG95941.1"/>
    <property type="molecule type" value="Genomic_DNA"/>
</dbReference>
<dbReference type="AlphaFoldDB" id="A0A4Z0WKH2"/>
<gene>
    <name evidence="1" type="ORF">E4656_05970</name>
</gene>
<dbReference type="OrthoDB" id="8418909at2"/>
<protein>
    <submittedName>
        <fullName evidence="1">Uncharacterized protein</fullName>
    </submittedName>
</protein>
<evidence type="ECO:0000313" key="2">
    <source>
        <dbReference type="Proteomes" id="UP000297475"/>
    </source>
</evidence>
<sequence length="294" mass="32716">MSTETETQCWRRTGGSNLWLGPLLMVGVLAAAPVQAERTIGWETFSAEIGDGTRLSTGFSLYEGRTIEGRVPEFDGRMFNAPQLQLNVGLGERGEAVLGHTVRRSLSSDHEDSATAGGDPWFYTKLQFMSAGDYRPAGAFVWGVLEPAANTPVGADNLAFYAFLVFSRRWAMDLGPIEGEWRADLNVGTGIYESDLRDRQDDVFKFNAALWYLPTTRPWRAGVEYNRDEEVTGRWYDFTQGTTGRYSRERLALTGVRETLLGHDAWSAFATVSTGFVEQSEDWGLAGGVTYRFN</sequence>
<dbReference type="RefSeq" id="WP_135482012.1">
    <property type="nucleotide sequence ID" value="NZ_SRMF01000001.1"/>
</dbReference>
<name>A0A4Z0WKH2_9GAMM</name>
<reference evidence="1 2" key="1">
    <citation type="submission" date="2019-04" db="EMBL/GenBank/DDBJ databases">
        <title>Natronospirillum operosus gen. nov., sp. nov., a haloalkaliphilic satellite isolated from decaying biomass of laboratory culture of cyanobacterium Geitlerinema sp. and proposal of Natronospirillaceae fam. nov. and Saccharospirillaceae fam. nov.</title>
        <authorList>
            <person name="Kevbrin V."/>
            <person name="Boltyanskaya Y."/>
            <person name="Koziaeva V."/>
            <person name="Grouzdev D.S."/>
            <person name="Park M."/>
            <person name="Cho J."/>
        </authorList>
    </citation>
    <scope>NUCLEOTIDE SEQUENCE [LARGE SCALE GENOMIC DNA]</scope>
    <source>
        <strain evidence="1 2">G-116</strain>
    </source>
</reference>